<dbReference type="GeneID" id="8242522"/>
<dbReference type="SMART" id="SM01185">
    <property type="entry name" value="EFP"/>
    <property type="match status" value="1"/>
</dbReference>
<dbReference type="InterPro" id="IPR013852">
    <property type="entry name" value="Transl_elong_P/YeiP_CS"/>
</dbReference>
<evidence type="ECO:0000256" key="5">
    <source>
        <dbReference type="ARBA" id="ARBA00022768"/>
    </source>
</evidence>
<dbReference type="InterPro" id="IPR001059">
    <property type="entry name" value="Transl_elong_P/YeiP_cen"/>
</dbReference>
<dbReference type="CDD" id="cd05794">
    <property type="entry name" value="S1_EF-P_repeat_2"/>
    <property type="match status" value="1"/>
</dbReference>
<dbReference type="PANTHER" id="PTHR30053">
    <property type="entry name" value="ELONGATION FACTOR P"/>
    <property type="match status" value="1"/>
</dbReference>
<evidence type="ECO:0000259" key="8">
    <source>
        <dbReference type="SMART" id="SM01185"/>
    </source>
</evidence>
<dbReference type="AlphaFoldDB" id="C1E349"/>
<feature type="non-terminal residue" evidence="9">
    <location>
        <position position="1"/>
    </location>
</feature>
<dbReference type="NCBIfam" id="TIGR00038">
    <property type="entry name" value="efp"/>
    <property type="match status" value="1"/>
</dbReference>
<dbReference type="GO" id="GO:0043043">
    <property type="term" value="P:peptide biosynthetic process"/>
    <property type="evidence" value="ECO:0007669"/>
    <property type="project" value="InterPro"/>
</dbReference>
<evidence type="ECO:0000256" key="4">
    <source>
        <dbReference type="ARBA" id="ARBA00022490"/>
    </source>
</evidence>
<evidence type="ECO:0000313" key="10">
    <source>
        <dbReference type="Proteomes" id="UP000002009"/>
    </source>
</evidence>
<dbReference type="InterPro" id="IPR008991">
    <property type="entry name" value="Translation_prot_SH3-like_sf"/>
</dbReference>
<name>C1E349_MICCC</name>
<evidence type="ECO:0008006" key="11">
    <source>
        <dbReference type="Google" id="ProtNLM"/>
    </source>
</evidence>
<gene>
    <name evidence="9" type="ORF">MICPUN_81124</name>
</gene>
<feature type="domain" description="Elongation factor P C-terminal" evidence="7">
    <location>
        <begin position="125"/>
        <end position="180"/>
    </location>
</feature>
<dbReference type="OrthoDB" id="7025426at2759"/>
<keyword evidence="10" id="KW-1185">Reference proteome</keyword>
<evidence type="ECO:0000256" key="2">
    <source>
        <dbReference type="ARBA" id="ARBA00004815"/>
    </source>
</evidence>
<evidence type="ECO:0000256" key="6">
    <source>
        <dbReference type="ARBA" id="ARBA00022917"/>
    </source>
</evidence>
<dbReference type="Pfam" id="PF08207">
    <property type="entry name" value="EFP_N"/>
    <property type="match status" value="1"/>
</dbReference>
<dbReference type="SUPFAM" id="SSF50104">
    <property type="entry name" value="Translation proteins SH3-like domain"/>
    <property type="match status" value="1"/>
</dbReference>
<comment type="subcellular location">
    <subcellularLocation>
        <location evidence="1">Cytoplasm</location>
    </subcellularLocation>
</comment>
<dbReference type="FunFam" id="2.40.50.140:FF:000009">
    <property type="entry name" value="Elongation factor P"/>
    <property type="match status" value="1"/>
</dbReference>
<dbReference type="HAMAP" id="MF_00141">
    <property type="entry name" value="EF_P"/>
    <property type="match status" value="1"/>
</dbReference>
<dbReference type="KEGG" id="mis:MICPUN_81124"/>
<keyword evidence="5" id="KW-0251">Elongation factor</keyword>
<dbReference type="Gene3D" id="2.30.30.30">
    <property type="match status" value="1"/>
</dbReference>
<dbReference type="eggNOG" id="ENOG502QSVF">
    <property type="taxonomic scope" value="Eukaryota"/>
</dbReference>
<proteinExistence type="inferred from homology"/>
<keyword evidence="6" id="KW-0648">Protein biosynthesis</keyword>
<dbReference type="PROSITE" id="PS01275">
    <property type="entry name" value="EFP"/>
    <property type="match status" value="1"/>
</dbReference>
<dbReference type="InterPro" id="IPR014722">
    <property type="entry name" value="Rib_uL2_dom2"/>
</dbReference>
<reference evidence="9 10" key="1">
    <citation type="journal article" date="2009" name="Science">
        <title>Green evolution and dynamic adaptations revealed by genomes of the marine picoeukaryotes Micromonas.</title>
        <authorList>
            <person name="Worden A.Z."/>
            <person name="Lee J.H."/>
            <person name="Mock T."/>
            <person name="Rouze P."/>
            <person name="Simmons M.P."/>
            <person name="Aerts A.L."/>
            <person name="Allen A.E."/>
            <person name="Cuvelier M.L."/>
            <person name="Derelle E."/>
            <person name="Everett M.V."/>
            <person name="Foulon E."/>
            <person name="Grimwood J."/>
            <person name="Gundlach H."/>
            <person name="Henrissat B."/>
            <person name="Napoli C."/>
            <person name="McDonald S.M."/>
            <person name="Parker M.S."/>
            <person name="Rombauts S."/>
            <person name="Salamov A."/>
            <person name="Von Dassow P."/>
            <person name="Badger J.H."/>
            <person name="Coutinho P.M."/>
            <person name="Demir E."/>
            <person name="Dubchak I."/>
            <person name="Gentemann C."/>
            <person name="Eikrem W."/>
            <person name="Gready J.E."/>
            <person name="John U."/>
            <person name="Lanier W."/>
            <person name="Lindquist E.A."/>
            <person name="Lucas S."/>
            <person name="Mayer K.F."/>
            <person name="Moreau H."/>
            <person name="Not F."/>
            <person name="Otillar R."/>
            <person name="Panaud O."/>
            <person name="Pangilinan J."/>
            <person name="Paulsen I."/>
            <person name="Piegu B."/>
            <person name="Poliakov A."/>
            <person name="Robbens S."/>
            <person name="Schmutz J."/>
            <person name="Toulza E."/>
            <person name="Wyss T."/>
            <person name="Zelensky A."/>
            <person name="Zhou K."/>
            <person name="Armbrust E.V."/>
            <person name="Bhattacharya D."/>
            <person name="Goodenough U.W."/>
            <person name="Van de Peer Y."/>
            <person name="Grigoriev I.V."/>
        </authorList>
    </citation>
    <scope>NUCLEOTIDE SEQUENCE [LARGE SCALE GENOMIC DNA]</scope>
    <source>
        <strain evidence="10">RCC299 / NOUM17</strain>
    </source>
</reference>
<evidence type="ECO:0000259" key="7">
    <source>
        <dbReference type="SMART" id="SM00841"/>
    </source>
</evidence>
<dbReference type="UniPathway" id="UPA00345"/>
<comment type="similarity">
    <text evidence="3">Belongs to the elongation factor P family.</text>
</comment>
<dbReference type="SUPFAM" id="SSF50249">
    <property type="entry name" value="Nucleic acid-binding proteins"/>
    <property type="match status" value="2"/>
</dbReference>
<evidence type="ECO:0000313" key="9">
    <source>
        <dbReference type="EMBL" id="ACO62494.1"/>
    </source>
</evidence>
<keyword evidence="4" id="KW-0963">Cytoplasm</keyword>
<dbReference type="OMA" id="WSVVEFQ"/>
<dbReference type="InParanoid" id="C1E349"/>
<comment type="pathway">
    <text evidence="2">Protein biosynthesis; polypeptide chain elongation.</text>
</comment>
<dbReference type="InterPro" id="IPR020599">
    <property type="entry name" value="Transl_elong_fac_P/YeiP"/>
</dbReference>
<dbReference type="SMART" id="SM00841">
    <property type="entry name" value="Elong-fact-P_C"/>
    <property type="match status" value="1"/>
</dbReference>
<dbReference type="FunCoup" id="C1E349">
    <property type="interactions" value="542"/>
</dbReference>
<dbReference type="InterPro" id="IPR011768">
    <property type="entry name" value="Transl_elongation_fac_P"/>
</dbReference>
<dbReference type="GO" id="GO:0003746">
    <property type="term" value="F:translation elongation factor activity"/>
    <property type="evidence" value="ECO:0007669"/>
    <property type="project" value="UniProtKB-KW"/>
</dbReference>
<dbReference type="GO" id="GO:0005829">
    <property type="term" value="C:cytosol"/>
    <property type="evidence" value="ECO:0007669"/>
    <property type="project" value="UniProtKB-ARBA"/>
</dbReference>
<dbReference type="STRING" id="296587.C1E349"/>
<protein>
    <recommendedName>
        <fullName evidence="11">Elongation factor P</fullName>
    </recommendedName>
</protein>
<sequence>ISTNDFKVGVNIEVSSAPWKVVEFMHVKPGKGSAFVRSKIKNYITKSTQEMTFRAGEKLQTADVEKRKMQYTYMDGDQYVFMDMETYEETRINDDDFSKFLLEGQTCDVLSWNGKVIGVDLPLTVDLEVTMTDPGIKGNTASGGDKPATVETGAVVTVPLFIQIGEKIKVDTTTGKYLSRVKEEK</sequence>
<dbReference type="Proteomes" id="UP000002009">
    <property type="component" value="Chromosome 4"/>
</dbReference>
<accession>C1E349</accession>
<dbReference type="FunFam" id="2.30.30.30:FF:000003">
    <property type="entry name" value="Elongation factor P"/>
    <property type="match status" value="1"/>
</dbReference>
<dbReference type="Gene3D" id="2.40.50.140">
    <property type="entry name" value="Nucleic acid-binding proteins"/>
    <property type="match status" value="2"/>
</dbReference>
<feature type="domain" description="Translation elongation factor P/YeiP central" evidence="8">
    <location>
        <begin position="66"/>
        <end position="117"/>
    </location>
</feature>
<dbReference type="EMBL" id="CP001325">
    <property type="protein sequence ID" value="ACO62494.1"/>
    <property type="molecule type" value="Genomic_DNA"/>
</dbReference>
<dbReference type="InterPro" id="IPR013185">
    <property type="entry name" value="Transl_elong_KOW-like"/>
</dbReference>
<dbReference type="PIRSF" id="PIRSF005901">
    <property type="entry name" value="EF-P"/>
    <property type="match status" value="1"/>
</dbReference>
<dbReference type="NCBIfam" id="NF001810">
    <property type="entry name" value="PRK00529.1"/>
    <property type="match status" value="1"/>
</dbReference>
<dbReference type="CDD" id="cd04470">
    <property type="entry name" value="S1_EF-P_repeat_1"/>
    <property type="match status" value="1"/>
</dbReference>
<dbReference type="Pfam" id="PF01132">
    <property type="entry name" value="EFP"/>
    <property type="match status" value="1"/>
</dbReference>
<organism evidence="9 10">
    <name type="scientific">Micromonas commoda (strain RCC299 / NOUM17 / CCMP2709)</name>
    <name type="common">Picoplanktonic green alga</name>
    <dbReference type="NCBI Taxonomy" id="296587"/>
    <lineage>
        <taxon>Eukaryota</taxon>
        <taxon>Viridiplantae</taxon>
        <taxon>Chlorophyta</taxon>
        <taxon>Mamiellophyceae</taxon>
        <taxon>Mamiellales</taxon>
        <taxon>Mamiellaceae</taxon>
        <taxon>Micromonas</taxon>
    </lineage>
</organism>
<dbReference type="PANTHER" id="PTHR30053:SF12">
    <property type="entry name" value="ELONGATION FACTOR P (EF-P) FAMILY PROTEIN"/>
    <property type="match status" value="1"/>
</dbReference>
<dbReference type="Pfam" id="PF09285">
    <property type="entry name" value="Elong-fact-P_C"/>
    <property type="match status" value="1"/>
</dbReference>
<evidence type="ECO:0000256" key="3">
    <source>
        <dbReference type="ARBA" id="ARBA00009479"/>
    </source>
</evidence>
<dbReference type="RefSeq" id="XP_002501236.1">
    <property type="nucleotide sequence ID" value="XM_002501190.1"/>
</dbReference>
<dbReference type="InterPro" id="IPR012340">
    <property type="entry name" value="NA-bd_OB-fold"/>
</dbReference>
<evidence type="ECO:0000256" key="1">
    <source>
        <dbReference type="ARBA" id="ARBA00004496"/>
    </source>
</evidence>
<dbReference type="InterPro" id="IPR015365">
    <property type="entry name" value="Elong-fact-P_C"/>
</dbReference>
<dbReference type="FunFam" id="2.40.50.140:FF:000004">
    <property type="entry name" value="Elongation factor P"/>
    <property type="match status" value="1"/>
</dbReference>